<evidence type="ECO:0000313" key="1">
    <source>
        <dbReference type="EMBL" id="MBX23962.1"/>
    </source>
</evidence>
<dbReference type="EMBL" id="GGEC01043478">
    <property type="protein sequence ID" value="MBX23962.1"/>
    <property type="molecule type" value="Transcribed_RNA"/>
</dbReference>
<reference evidence="1" key="1">
    <citation type="submission" date="2018-02" db="EMBL/GenBank/DDBJ databases">
        <title>Rhizophora mucronata_Transcriptome.</title>
        <authorList>
            <person name="Meera S.P."/>
            <person name="Sreeshan A."/>
            <person name="Augustine A."/>
        </authorList>
    </citation>
    <scope>NUCLEOTIDE SEQUENCE</scope>
    <source>
        <tissue evidence="1">Leaf</tissue>
    </source>
</reference>
<sequence length="13" mass="1652">MLTITRKLNRRCF</sequence>
<protein>
    <submittedName>
        <fullName evidence="1">Uncharacterized protein</fullName>
    </submittedName>
</protein>
<organism evidence="1">
    <name type="scientific">Rhizophora mucronata</name>
    <name type="common">Asiatic mangrove</name>
    <dbReference type="NCBI Taxonomy" id="61149"/>
    <lineage>
        <taxon>Eukaryota</taxon>
        <taxon>Viridiplantae</taxon>
        <taxon>Streptophyta</taxon>
        <taxon>Embryophyta</taxon>
        <taxon>Tracheophyta</taxon>
        <taxon>Spermatophyta</taxon>
        <taxon>Magnoliopsida</taxon>
        <taxon>eudicotyledons</taxon>
        <taxon>Gunneridae</taxon>
        <taxon>Pentapetalae</taxon>
        <taxon>rosids</taxon>
        <taxon>fabids</taxon>
        <taxon>Malpighiales</taxon>
        <taxon>Rhizophoraceae</taxon>
        <taxon>Rhizophora</taxon>
    </lineage>
</organism>
<accession>A0A2P2M160</accession>
<proteinExistence type="predicted"/>
<name>A0A2P2M160_RHIMU</name>